<reference evidence="2 3" key="1">
    <citation type="submission" date="2016-10" db="EMBL/GenBank/DDBJ databases">
        <authorList>
            <person name="de Groot N.N."/>
        </authorList>
    </citation>
    <scope>NUCLEOTIDE SEQUENCE [LARGE SCALE GENOMIC DNA]</scope>
    <source>
        <strain evidence="2 3">DSM 21771</strain>
    </source>
</reference>
<dbReference type="GO" id="GO:0005525">
    <property type="term" value="F:GTP binding"/>
    <property type="evidence" value="ECO:0007669"/>
    <property type="project" value="InterPro"/>
</dbReference>
<name>A0A1G8MYQ5_9BACI</name>
<dbReference type="InterPro" id="IPR004435">
    <property type="entry name" value="MobB_dom"/>
</dbReference>
<dbReference type="InterPro" id="IPR052539">
    <property type="entry name" value="MGD_biosynthesis_adapter"/>
</dbReference>
<dbReference type="InterPro" id="IPR027417">
    <property type="entry name" value="P-loop_NTPase"/>
</dbReference>
<accession>A0A1G8MYQ5</accession>
<evidence type="ECO:0000259" key="1">
    <source>
        <dbReference type="Pfam" id="PF03205"/>
    </source>
</evidence>
<dbReference type="SUPFAM" id="SSF52540">
    <property type="entry name" value="P-loop containing nucleoside triphosphate hydrolases"/>
    <property type="match status" value="1"/>
</dbReference>
<keyword evidence="3" id="KW-1185">Reference proteome</keyword>
<organism evidence="2 3">
    <name type="scientific">Natribacillus halophilus</name>
    <dbReference type="NCBI Taxonomy" id="549003"/>
    <lineage>
        <taxon>Bacteria</taxon>
        <taxon>Bacillati</taxon>
        <taxon>Bacillota</taxon>
        <taxon>Bacilli</taxon>
        <taxon>Bacillales</taxon>
        <taxon>Bacillaceae</taxon>
        <taxon>Natribacillus</taxon>
    </lineage>
</organism>
<dbReference type="PANTHER" id="PTHR40072">
    <property type="entry name" value="MOLYBDOPTERIN-GUANINE DINUCLEOTIDE BIOSYNTHESIS ADAPTER PROTEIN-RELATED"/>
    <property type="match status" value="1"/>
</dbReference>
<dbReference type="Proteomes" id="UP000198853">
    <property type="component" value="Unassembled WGS sequence"/>
</dbReference>
<dbReference type="GO" id="GO:0006777">
    <property type="term" value="P:Mo-molybdopterin cofactor biosynthetic process"/>
    <property type="evidence" value="ECO:0007669"/>
    <property type="project" value="InterPro"/>
</dbReference>
<dbReference type="AlphaFoldDB" id="A0A1G8MYQ5"/>
<evidence type="ECO:0000313" key="3">
    <source>
        <dbReference type="Proteomes" id="UP000198853"/>
    </source>
</evidence>
<dbReference type="Pfam" id="PF03205">
    <property type="entry name" value="MobB"/>
    <property type="match status" value="1"/>
</dbReference>
<sequence>MAMGQHCRVLQIVGYKNSGKTALMEQLIQAFSARNMRVAALKHHGHGGAPDRLEASVDSERFSQAGAMSSAIEGDGVLQLTAEQDTWSLDELLRMQAHLEPDVVLVEGWKQADYLKIALLRGREDEALLSQLSNVCCALYRGDINDEAYVQFIVRQVEDSHGYRFI</sequence>
<gene>
    <name evidence="2" type="ORF">SAMN04488123_105111</name>
</gene>
<feature type="domain" description="Molybdopterin-guanine dinucleotide biosynthesis protein B (MobB)" evidence="1">
    <location>
        <begin position="9"/>
        <end position="130"/>
    </location>
</feature>
<dbReference type="Gene3D" id="3.40.50.300">
    <property type="entry name" value="P-loop containing nucleotide triphosphate hydrolases"/>
    <property type="match status" value="1"/>
</dbReference>
<evidence type="ECO:0000313" key="2">
    <source>
        <dbReference type="EMBL" id="SDI73129.1"/>
    </source>
</evidence>
<dbReference type="EMBL" id="FNEN01000005">
    <property type="protein sequence ID" value="SDI73129.1"/>
    <property type="molecule type" value="Genomic_DNA"/>
</dbReference>
<proteinExistence type="predicted"/>
<dbReference type="NCBIfam" id="TIGR00176">
    <property type="entry name" value="mobB"/>
    <property type="match status" value="1"/>
</dbReference>
<dbReference type="PANTHER" id="PTHR40072:SF1">
    <property type="entry name" value="MOLYBDOPTERIN-GUANINE DINUCLEOTIDE BIOSYNTHESIS ADAPTER PROTEIN"/>
    <property type="match status" value="1"/>
</dbReference>
<protein>
    <submittedName>
        <fullName evidence="2">Molybdopterin-guanine dinucleotide biosynthesis protein B</fullName>
    </submittedName>
</protein>